<evidence type="ECO:0000256" key="2">
    <source>
        <dbReference type="ARBA" id="ARBA00007717"/>
    </source>
</evidence>
<protein>
    <submittedName>
        <fullName evidence="10">Uncharacterized protein</fullName>
    </submittedName>
</protein>
<dbReference type="EMBL" id="HE575320">
    <property type="protein sequence ID" value="CCC91251.1"/>
    <property type="molecule type" value="Genomic_DNA"/>
</dbReference>
<evidence type="ECO:0000256" key="9">
    <source>
        <dbReference type="SAM" id="SignalP"/>
    </source>
</evidence>
<evidence type="ECO:0000256" key="3">
    <source>
        <dbReference type="ARBA" id="ARBA00022692"/>
    </source>
</evidence>
<dbReference type="InterPro" id="IPR016574">
    <property type="entry name" value="Nicalin"/>
</dbReference>
<evidence type="ECO:0000313" key="10">
    <source>
        <dbReference type="EMBL" id="CCC91251.1"/>
    </source>
</evidence>
<reference evidence="10" key="1">
    <citation type="journal article" date="2012" name="Proc. Natl. Acad. Sci. U.S.A.">
        <title>Antigenic diversity is generated by distinct evolutionary mechanisms in African trypanosome species.</title>
        <authorList>
            <person name="Jackson A.P."/>
            <person name="Berry A."/>
            <person name="Aslett M."/>
            <person name="Allison H.C."/>
            <person name="Burton P."/>
            <person name="Vavrova-Anderson J."/>
            <person name="Brown R."/>
            <person name="Browne H."/>
            <person name="Corton N."/>
            <person name="Hauser H."/>
            <person name="Gamble J."/>
            <person name="Gilderthorp R."/>
            <person name="Marcello L."/>
            <person name="McQuillan J."/>
            <person name="Otto T.D."/>
            <person name="Quail M.A."/>
            <person name="Sanders M.J."/>
            <person name="van Tonder A."/>
            <person name="Ginger M.L."/>
            <person name="Field M.C."/>
            <person name="Barry J.D."/>
            <person name="Hertz-Fowler C."/>
            <person name="Berriman M."/>
        </authorList>
    </citation>
    <scope>NUCLEOTIDE SEQUENCE</scope>
    <source>
        <strain evidence="10">IL3000</strain>
    </source>
</reference>
<dbReference type="GO" id="GO:0009966">
    <property type="term" value="P:regulation of signal transduction"/>
    <property type="evidence" value="ECO:0007669"/>
    <property type="project" value="InterPro"/>
</dbReference>
<dbReference type="GO" id="GO:0005789">
    <property type="term" value="C:endoplasmic reticulum membrane"/>
    <property type="evidence" value="ECO:0007669"/>
    <property type="project" value="UniProtKB-SubCell"/>
</dbReference>
<evidence type="ECO:0000256" key="6">
    <source>
        <dbReference type="ARBA" id="ARBA00022989"/>
    </source>
</evidence>
<proteinExistence type="inferred from homology"/>
<keyword evidence="7" id="KW-0472">Membrane</keyword>
<comment type="subcellular location">
    <subcellularLocation>
        <location evidence="1">Endoplasmic reticulum membrane</location>
        <topology evidence="1">Single-pass membrane protein</topology>
    </subcellularLocation>
</comment>
<accession>G0UPE0</accession>
<keyword evidence="6" id="KW-1133">Transmembrane helix</keyword>
<name>G0UPE0_TRYCI</name>
<evidence type="ECO:0000256" key="7">
    <source>
        <dbReference type="ARBA" id="ARBA00023136"/>
    </source>
</evidence>
<feature type="chain" id="PRO_5003410254" evidence="9">
    <location>
        <begin position="20"/>
        <end position="447"/>
    </location>
</feature>
<dbReference type="AlphaFoldDB" id="G0UPE0"/>
<organism evidence="10">
    <name type="scientific">Trypanosoma congolense (strain IL3000)</name>
    <dbReference type="NCBI Taxonomy" id="1068625"/>
    <lineage>
        <taxon>Eukaryota</taxon>
        <taxon>Discoba</taxon>
        <taxon>Euglenozoa</taxon>
        <taxon>Kinetoplastea</taxon>
        <taxon>Metakinetoplastina</taxon>
        <taxon>Trypanosomatida</taxon>
        <taxon>Trypanosomatidae</taxon>
        <taxon>Trypanosoma</taxon>
        <taxon>Nannomonas</taxon>
    </lineage>
</organism>
<evidence type="ECO:0000256" key="4">
    <source>
        <dbReference type="ARBA" id="ARBA00022729"/>
    </source>
</evidence>
<dbReference type="PANTHER" id="PTHR31826">
    <property type="entry name" value="NICALIN"/>
    <property type="match status" value="1"/>
</dbReference>
<gene>
    <name evidence="10" type="ORF">TCIL3000_7_500</name>
</gene>
<evidence type="ECO:0000256" key="1">
    <source>
        <dbReference type="ARBA" id="ARBA00004389"/>
    </source>
</evidence>
<evidence type="ECO:0000256" key="8">
    <source>
        <dbReference type="ARBA" id="ARBA00023180"/>
    </source>
</evidence>
<feature type="signal peptide" evidence="9">
    <location>
        <begin position="1"/>
        <end position="19"/>
    </location>
</feature>
<dbReference type="VEuPathDB" id="TriTrypDB:TcIL3000_7_500"/>
<evidence type="ECO:0000256" key="5">
    <source>
        <dbReference type="ARBA" id="ARBA00022824"/>
    </source>
</evidence>
<keyword evidence="5" id="KW-0256">Endoplasmic reticulum</keyword>
<keyword evidence="3" id="KW-0812">Transmembrane</keyword>
<keyword evidence="8" id="KW-0325">Glycoprotein</keyword>
<comment type="similarity">
    <text evidence="2">Belongs to the nicastrin family.</text>
</comment>
<keyword evidence="4 9" id="KW-0732">Signal</keyword>
<sequence length="447" mass="48686">MLSLLVVLVVLDACGVAFAGPVVTTVMSHGISFQRKSGNSAAAGSQASPPPHFGSQQWLLRGHMVSFRSADISSYARKTVFVPVETHVSPDEWKQLMALPVRGVVAVTSPFDRHNEMLLQHFLSREAIPIPVYFLPYDDAAADKLKRTFDELSFNEYAVISVGNSTRDTAMTTNSSFTGIYIHTSLKVKPKEATESTPRLLVTASFDTLGVSPASRTTGGASATVAAVELWWRLQADAVQMAGKHTGNGGNVFPSEPYSVSLLLGNTARFNYAGTGRWLSTQKEEDMDRYALVLCLDELLSDGYDDGLFSADGSAGTVNSNHKTNGAVQLYMHVHDSFSSDPYFLHVKRLAEGAATKHGITLATQVTKTNYQHYDINFEHEVLAHRQIHAVTISSTRRQRVGQLFRGSSLPLSMGLNASSGDAALARRLSRTVDFVYDFSRGIFASP</sequence>